<dbReference type="EMBL" id="JACIDV010000004">
    <property type="protein sequence ID" value="MBB3945593.1"/>
    <property type="molecule type" value="Genomic_DNA"/>
</dbReference>
<proteinExistence type="predicted"/>
<name>A0A7W6C4I1_9HYPH</name>
<reference evidence="1 2" key="1">
    <citation type="submission" date="2020-08" db="EMBL/GenBank/DDBJ databases">
        <title>Genomic Encyclopedia of Type Strains, Phase IV (KMG-IV): sequencing the most valuable type-strain genomes for metagenomic binning, comparative biology and taxonomic classification.</title>
        <authorList>
            <person name="Goeker M."/>
        </authorList>
    </citation>
    <scope>NUCLEOTIDE SEQUENCE [LARGE SCALE GENOMIC DNA]</scope>
    <source>
        <strain evidence="1 2">DSM 26438</strain>
    </source>
</reference>
<evidence type="ECO:0000313" key="2">
    <source>
        <dbReference type="Proteomes" id="UP000565286"/>
    </source>
</evidence>
<organism evidence="1 2">
    <name type="scientific">Rhizobium skierniewicense</name>
    <dbReference type="NCBI Taxonomy" id="984260"/>
    <lineage>
        <taxon>Bacteria</taxon>
        <taxon>Pseudomonadati</taxon>
        <taxon>Pseudomonadota</taxon>
        <taxon>Alphaproteobacteria</taxon>
        <taxon>Hyphomicrobiales</taxon>
        <taxon>Rhizobiaceae</taxon>
        <taxon>Rhizobium/Agrobacterium group</taxon>
        <taxon>Rhizobium</taxon>
    </lineage>
</organism>
<accession>A0A7W6C4I1</accession>
<keyword evidence="2" id="KW-1185">Reference proteome</keyword>
<protein>
    <submittedName>
        <fullName evidence="1">Uncharacterized protein</fullName>
    </submittedName>
</protein>
<gene>
    <name evidence="1" type="ORF">GGQ73_001528</name>
</gene>
<comment type="caution">
    <text evidence="1">The sequence shown here is derived from an EMBL/GenBank/DDBJ whole genome shotgun (WGS) entry which is preliminary data.</text>
</comment>
<evidence type="ECO:0000313" key="1">
    <source>
        <dbReference type="EMBL" id="MBB3945593.1"/>
    </source>
</evidence>
<dbReference type="AlphaFoldDB" id="A0A7W6C4I1"/>
<dbReference type="Proteomes" id="UP000565286">
    <property type="component" value="Unassembled WGS sequence"/>
</dbReference>
<sequence>MTCMKDLFWTDGNIPDIRLDHKSEGILIYDRNTDAPTTLTLQTP</sequence>